<evidence type="ECO:0000313" key="1">
    <source>
        <dbReference type="EMBL" id="QIG45257.1"/>
    </source>
</evidence>
<keyword evidence="2" id="KW-1185">Reference proteome</keyword>
<dbReference type="KEGG" id="nano:G5V58_23100"/>
<proteinExistence type="predicted"/>
<name>A0A6G6WJC2_9ACTN</name>
<organism evidence="1 2">
    <name type="scientific">Nocardioides anomalus</name>
    <dbReference type="NCBI Taxonomy" id="2712223"/>
    <lineage>
        <taxon>Bacteria</taxon>
        <taxon>Bacillati</taxon>
        <taxon>Actinomycetota</taxon>
        <taxon>Actinomycetes</taxon>
        <taxon>Propionibacteriales</taxon>
        <taxon>Nocardioidaceae</taxon>
        <taxon>Nocardioides</taxon>
    </lineage>
</organism>
<gene>
    <name evidence="1" type="ORF">G5V58_23100</name>
</gene>
<dbReference type="EMBL" id="CP049257">
    <property type="protein sequence ID" value="QIG45257.1"/>
    <property type="molecule type" value="Genomic_DNA"/>
</dbReference>
<sequence length="159" mass="17373">MASFSAKTHAEAVITASPEEVWAVLVDPDLMARFTPFLKQITADGDHWRWEMAGIDVLGVKVAPAFTEKMVFDEPDRIDFHHDPPAGKQEKAGVEGWYSLAPADDGGTTLVTDLEITLDLPLPKAAGRAVKATMRKVIDTMGDNFSQNLLDHLGAEERA</sequence>
<reference evidence="1 2" key="1">
    <citation type="submission" date="2020-02" db="EMBL/GenBank/DDBJ databases">
        <title>Full genome sequence of Nocardioides sp. R-3366.</title>
        <authorList>
            <person name="Im W.-T."/>
        </authorList>
    </citation>
    <scope>NUCLEOTIDE SEQUENCE [LARGE SCALE GENOMIC DNA]</scope>
    <source>
        <strain evidence="1 2">R-3366</strain>
    </source>
</reference>
<dbReference type="Pfam" id="PF10604">
    <property type="entry name" value="Polyketide_cyc2"/>
    <property type="match status" value="1"/>
</dbReference>
<evidence type="ECO:0000313" key="2">
    <source>
        <dbReference type="Proteomes" id="UP000502996"/>
    </source>
</evidence>
<dbReference type="AlphaFoldDB" id="A0A6G6WJC2"/>
<dbReference type="Proteomes" id="UP000502996">
    <property type="component" value="Chromosome"/>
</dbReference>
<protein>
    <recommendedName>
        <fullName evidence="3">SRPBCC family protein</fullName>
    </recommendedName>
</protein>
<dbReference type="Gene3D" id="3.30.530.20">
    <property type="match status" value="1"/>
</dbReference>
<dbReference type="RefSeq" id="WP_165237638.1">
    <property type="nucleotide sequence ID" value="NZ_CP049257.1"/>
</dbReference>
<accession>A0A6G6WJC2</accession>
<dbReference type="InterPro" id="IPR023393">
    <property type="entry name" value="START-like_dom_sf"/>
</dbReference>
<dbReference type="SUPFAM" id="SSF55961">
    <property type="entry name" value="Bet v1-like"/>
    <property type="match status" value="1"/>
</dbReference>
<evidence type="ECO:0008006" key="3">
    <source>
        <dbReference type="Google" id="ProtNLM"/>
    </source>
</evidence>
<dbReference type="InterPro" id="IPR019587">
    <property type="entry name" value="Polyketide_cyclase/dehydratase"/>
</dbReference>